<comment type="caution">
    <text evidence="1">The sequence shown here is derived from an EMBL/GenBank/DDBJ whole genome shotgun (WGS) entry which is preliminary data.</text>
</comment>
<gene>
    <name evidence="1" type="ORF">U732_1033</name>
</gene>
<dbReference type="OrthoDB" id="1650483at2"/>
<name>A0A0C1R9G4_9CLOT</name>
<keyword evidence="2" id="KW-1185">Reference proteome</keyword>
<dbReference type="AlphaFoldDB" id="A0A0C1R9G4"/>
<evidence type="ECO:0000313" key="2">
    <source>
        <dbReference type="Proteomes" id="UP000031366"/>
    </source>
</evidence>
<organism evidence="1 2">
    <name type="scientific">Clostridium argentinense CDC 2741</name>
    <dbReference type="NCBI Taxonomy" id="1418104"/>
    <lineage>
        <taxon>Bacteria</taxon>
        <taxon>Bacillati</taxon>
        <taxon>Bacillota</taxon>
        <taxon>Clostridia</taxon>
        <taxon>Eubacteriales</taxon>
        <taxon>Clostridiaceae</taxon>
        <taxon>Clostridium</taxon>
    </lineage>
</organism>
<dbReference type="EMBL" id="AYSO01000015">
    <property type="protein sequence ID" value="KIE47076.1"/>
    <property type="molecule type" value="Genomic_DNA"/>
</dbReference>
<protein>
    <submittedName>
        <fullName evidence="1">Uncharacterized protein</fullName>
    </submittedName>
</protein>
<reference evidence="1 2" key="1">
    <citation type="journal article" date="2015" name="Infect. Genet. Evol.">
        <title>Genomic sequences of six botulinum neurotoxin-producing strains representing three clostridial species illustrate the mobility and diversity of botulinum neurotoxin genes.</title>
        <authorList>
            <person name="Smith T.J."/>
            <person name="Hill K.K."/>
            <person name="Xie G."/>
            <person name="Foley B.T."/>
            <person name="Williamson C.H."/>
            <person name="Foster J.T."/>
            <person name="Johnson S.L."/>
            <person name="Chertkov O."/>
            <person name="Teshima H."/>
            <person name="Gibbons H.S."/>
            <person name="Johnsky L.A."/>
            <person name="Karavis M.A."/>
            <person name="Smith L.A."/>
        </authorList>
    </citation>
    <scope>NUCLEOTIDE SEQUENCE [LARGE SCALE GENOMIC DNA]</scope>
    <source>
        <strain evidence="1 2">CDC 2741</strain>
    </source>
</reference>
<dbReference type="Proteomes" id="UP000031366">
    <property type="component" value="Unassembled WGS sequence"/>
</dbReference>
<proteinExistence type="predicted"/>
<accession>A0A0C1R9G4</accession>
<sequence length="93" mass="10566">MILNISDAEMYAFDKVPSLKLEDGVYKDVMYNILAGEYRLVPSNNMTYIEVTKDSTEILDSIITNNNLDAEKYITVEDGRYLKIHDALIKAGN</sequence>
<evidence type="ECO:0000313" key="1">
    <source>
        <dbReference type="EMBL" id="KIE47076.1"/>
    </source>
</evidence>
<dbReference type="RefSeq" id="WP_039631757.1">
    <property type="nucleotide sequence ID" value="NZ_AYSO01000015.1"/>
</dbReference>